<dbReference type="AlphaFoldDB" id="A0A2W5VCA3"/>
<gene>
    <name evidence="1" type="ORF">DI536_26705</name>
</gene>
<name>A0A2W5VCA3_9BACT</name>
<sequence>MIALLLASLVLAAEPPDDALIRAVTQRLERDRSLIPDSGLRPTTGPLPLLQTSDARSFNSAKWSVKSAAAWQETADASGKAVYAVALLFEDVEEAVANVGVRVEIIVPTNTPGLTLCCCSTTEVFRRVGKTWRFEKRLGTICS</sequence>
<dbReference type="EMBL" id="QFQP01000029">
    <property type="protein sequence ID" value="PZR07701.1"/>
    <property type="molecule type" value="Genomic_DNA"/>
</dbReference>
<comment type="caution">
    <text evidence="1">The sequence shown here is derived from an EMBL/GenBank/DDBJ whole genome shotgun (WGS) entry which is preliminary data.</text>
</comment>
<dbReference type="Proteomes" id="UP000249061">
    <property type="component" value="Unassembled WGS sequence"/>
</dbReference>
<proteinExistence type="predicted"/>
<organism evidence="1 2">
    <name type="scientific">Archangium gephyra</name>
    <dbReference type="NCBI Taxonomy" id="48"/>
    <lineage>
        <taxon>Bacteria</taxon>
        <taxon>Pseudomonadati</taxon>
        <taxon>Myxococcota</taxon>
        <taxon>Myxococcia</taxon>
        <taxon>Myxococcales</taxon>
        <taxon>Cystobacterineae</taxon>
        <taxon>Archangiaceae</taxon>
        <taxon>Archangium</taxon>
    </lineage>
</organism>
<protein>
    <submittedName>
        <fullName evidence="1">Uncharacterized protein</fullName>
    </submittedName>
</protein>
<reference evidence="1 2" key="1">
    <citation type="submission" date="2017-08" db="EMBL/GenBank/DDBJ databases">
        <title>Infants hospitalized years apart are colonized by the same room-sourced microbial strains.</title>
        <authorList>
            <person name="Brooks B."/>
            <person name="Olm M.R."/>
            <person name="Firek B.A."/>
            <person name="Baker R."/>
            <person name="Thomas B.C."/>
            <person name="Morowitz M.J."/>
            <person name="Banfield J.F."/>
        </authorList>
    </citation>
    <scope>NUCLEOTIDE SEQUENCE [LARGE SCALE GENOMIC DNA]</scope>
    <source>
        <strain evidence="1">S2_003_000_R2_14</strain>
    </source>
</reference>
<evidence type="ECO:0000313" key="2">
    <source>
        <dbReference type="Proteomes" id="UP000249061"/>
    </source>
</evidence>
<accession>A0A2W5VCA3</accession>
<evidence type="ECO:0000313" key="1">
    <source>
        <dbReference type="EMBL" id="PZR07701.1"/>
    </source>
</evidence>